<dbReference type="InterPro" id="IPR016102">
    <property type="entry name" value="Succinyl-CoA_synth-like"/>
</dbReference>
<protein>
    <submittedName>
        <fullName evidence="2">Succinyl-CoA synthetase, alpha subunit</fullName>
    </submittedName>
</protein>
<dbReference type="GO" id="GO:0006099">
    <property type="term" value="P:tricarboxylic acid cycle"/>
    <property type="evidence" value="ECO:0007669"/>
    <property type="project" value="TreeGrafter"/>
</dbReference>
<dbReference type="GO" id="GO:0004776">
    <property type="term" value="F:succinate-CoA ligase (GDP-forming) activity"/>
    <property type="evidence" value="ECO:0007669"/>
    <property type="project" value="TreeGrafter"/>
</dbReference>
<dbReference type="Gene3D" id="3.40.50.261">
    <property type="entry name" value="Succinyl-CoA synthetase domains"/>
    <property type="match status" value="2"/>
</dbReference>
<dbReference type="OrthoDB" id="6193532at2"/>
<keyword evidence="3" id="KW-1185">Reference proteome</keyword>
<dbReference type="STRING" id="393762.SAMN05660472_02310"/>
<dbReference type="EMBL" id="FNFP01000005">
    <property type="protein sequence ID" value="SDK94104.1"/>
    <property type="molecule type" value="Genomic_DNA"/>
</dbReference>
<dbReference type="GO" id="GO:0009361">
    <property type="term" value="C:succinate-CoA ligase complex (ADP-forming)"/>
    <property type="evidence" value="ECO:0007669"/>
    <property type="project" value="TreeGrafter"/>
</dbReference>
<dbReference type="Gene3D" id="3.40.50.720">
    <property type="entry name" value="NAD(P)-binding Rossmann-like Domain"/>
    <property type="match status" value="1"/>
</dbReference>
<feature type="domain" description="ATP-citrate synthase/succinyl-CoA ligase C-terminal" evidence="1">
    <location>
        <begin position="351"/>
        <end position="512"/>
    </location>
</feature>
<dbReference type="GO" id="GO:0005829">
    <property type="term" value="C:cytosol"/>
    <property type="evidence" value="ECO:0007669"/>
    <property type="project" value="TreeGrafter"/>
</dbReference>
<evidence type="ECO:0000259" key="1">
    <source>
        <dbReference type="Pfam" id="PF00549"/>
    </source>
</evidence>
<dbReference type="SUPFAM" id="SSF52210">
    <property type="entry name" value="Succinyl-CoA synthetase domains"/>
    <property type="match status" value="2"/>
</dbReference>
<organism evidence="2 3">
    <name type="scientific">Natronincola ferrireducens</name>
    <dbReference type="NCBI Taxonomy" id="393762"/>
    <lineage>
        <taxon>Bacteria</taxon>
        <taxon>Bacillati</taxon>
        <taxon>Bacillota</taxon>
        <taxon>Clostridia</taxon>
        <taxon>Peptostreptococcales</taxon>
        <taxon>Natronincolaceae</taxon>
        <taxon>Natronincola</taxon>
    </lineage>
</organism>
<dbReference type="InterPro" id="IPR036291">
    <property type="entry name" value="NAD(P)-bd_dom_sf"/>
</dbReference>
<dbReference type="PANTHER" id="PTHR11117:SF24">
    <property type="entry name" value="PROTEIN FDRA"/>
    <property type="match status" value="1"/>
</dbReference>
<proteinExistence type="predicted"/>
<dbReference type="PANTHER" id="PTHR11117">
    <property type="entry name" value="SUCCINYL-COA LIGASE SUBUNIT ALPHA"/>
    <property type="match status" value="1"/>
</dbReference>
<dbReference type="AlphaFoldDB" id="A0A1G9G0D5"/>
<name>A0A1G9G0D5_9FIRM</name>
<sequence>MITRNIIKQNAYYDSVTLMVISSKLTALEGVQNAAVMMGTDHNKELMKNSGLLLEENTTATPNDMIIGIIAEEDSVVEEALKVIEEQLENKKSSTSSDDVRVKTLDSAKKNSPDANFAVISVPGKYAKNEAMKALEAGLNVLLFSDNVTIEEENELKDKAVKEGLLMMGPDCGTAIINGTALGFANAVNPGNIGMVAAAGTGLQEATCIVDSLGSGVSQALGTGGRDLKEAIGGKMMLLGLEALANDEATKVIVLISKPPSPIVMEKILETVKTINKPVVTCFLGGDPALVKGTGAIGAETLEDAATAAVRIMEGKEPESVFFTIDNAKIEEIVKEEIQKLGENQKYVRGLYSGGTLCYEGMLVTRETIGNVYSNVALKENLLLKNVEESFEHTFLDMGEDYFTDGLPHPMIDTRLRVERIKKEALDPEVAVLLLDVVLGYGCHEDPAGAIAPAIVEAKERAAAEGRYLSVVATVCGTDKDPQNRQEQEEKLRSAGAVVMPSNAQAARMASLIATRDTSLEKLLEEETACKM</sequence>
<dbReference type="GO" id="GO:0004775">
    <property type="term" value="F:succinate-CoA ligase (ADP-forming) activity"/>
    <property type="evidence" value="ECO:0007669"/>
    <property type="project" value="TreeGrafter"/>
</dbReference>
<reference evidence="2 3" key="1">
    <citation type="submission" date="2016-10" db="EMBL/GenBank/DDBJ databases">
        <authorList>
            <person name="de Groot N.N."/>
        </authorList>
    </citation>
    <scope>NUCLEOTIDE SEQUENCE [LARGE SCALE GENOMIC DNA]</scope>
    <source>
        <strain evidence="2 3">DSM 18346</strain>
    </source>
</reference>
<gene>
    <name evidence="2" type="ORF">SAMN05660472_02310</name>
</gene>
<dbReference type="InterPro" id="IPR005811">
    <property type="entry name" value="SUCC_ACL_C"/>
</dbReference>
<dbReference type="Pfam" id="PF00549">
    <property type="entry name" value="Ligase_CoA"/>
    <property type="match status" value="1"/>
</dbReference>
<dbReference type="RefSeq" id="WP_090553843.1">
    <property type="nucleotide sequence ID" value="NZ_FNFP01000005.1"/>
</dbReference>
<evidence type="ECO:0000313" key="3">
    <source>
        <dbReference type="Proteomes" id="UP000198718"/>
    </source>
</evidence>
<dbReference type="NCBIfam" id="NF004760">
    <property type="entry name" value="PRK06091.1"/>
    <property type="match status" value="1"/>
</dbReference>
<accession>A0A1G9G0D5</accession>
<evidence type="ECO:0000313" key="2">
    <source>
        <dbReference type="EMBL" id="SDK94104.1"/>
    </source>
</evidence>
<dbReference type="SUPFAM" id="SSF51735">
    <property type="entry name" value="NAD(P)-binding Rossmann-fold domains"/>
    <property type="match status" value="1"/>
</dbReference>
<dbReference type="Proteomes" id="UP000198718">
    <property type="component" value="Unassembled WGS sequence"/>
</dbReference>